<organism evidence="2 3">
    <name type="scientific">Pseudomonas nitroreducens</name>
    <dbReference type="NCBI Taxonomy" id="46680"/>
    <lineage>
        <taxon>Bacteria</taxon>
        <taxon>Pseudomonadati</taxon>
        <taxon>Pseudomonadota</taxon>
        <taxon>Gammaproteobacteria</taxon>
        <taxon>Pseudomonadales</taxon>
        <taxon>Pseudomonadaceae</taxon>
        <taxon>Pseudomonas</taxon>
    </lineage>
</organism>
<feature type="transmembrane region" description="Helical" evidence="1">
    <location>
        <begin position="53"/>
        <end position="72"/>
    </location>
</feature>
<dbReference type="EMBL" id="NJBA01000003">
    <property type="protein sequence ID" value="OWP51143.1"/>
    <property type="molecule type" value="Genomic_DNA"/>
</dbReference>
<keyword evidence="1" id="KW-0472">Membrane</keyword>
<dbReference type="AlphaFoldDB" id="A0A246FA13"/>
<feature type="transmembrane region" description="Helical" evidence="1">
    <location>
        <begin position="20"/>
        <end position="41"/>
    </location>
</feature>
<evidence type="ECO:0000313" key="2">
    <source>
        <dbReference type="EMBL" id="OWP51143.1"/>
    </source>
</evidence>
<feature type="transmembrane region" description="Helical" evidence="1">
    <location>
        <begin position="78"/>
        <end position="96"/>
    </location>
</feature>
<accession>A0A246FA13</accession>
<name>A0A246FA13_PSENT</name>
<dbReference type="eggNOG" id="ENOG5030AG5">
    <property type="taxonomic scope" value="Bacteria"/>
</dbReference>
<comment type="caution">
    <text evidence="2">The sequence shown here is derived from an EMBL/GenBank/DDBJ whole genome shotgun (WGS) entry which is preliminary data.</text>
</comment>
<protein>
    <recommendedName>
        <fullName evidence="4">DUF2306 domain-containing protein</fullName>
    </recommendedName>
</protein>
<reference evidence="2 3" key="1">
    <citation type="submission" date="2017-06" db="EMBL/GenBank/DDBJ databases">
        <title>Draft genome of Pseudomonas nitroreducens DF05.</title>
        <authorList>
            <person name="Iyer R."/>
        </authorList>
    </citation>
    <scope>NUCLEOTIDE SEQUENCE [LARGE SCALE GENOMIC DNA]</scope>
    <source>
        <strain evidence="2 3">DF05</strain>
    </source>
</reference>
<evidence type="ECO:0008006" key="4">
    <source>
        <dbReference type="Google" id="ProtNLM"/>
    </source>
</evidence>
<feature type="transmembrane region" description="Helical" evidence="1">
    <location>
        <begin position="108"/>
        <end position="127"/>
    </location>
</feature>
<gene>
    <name evidence="2" type="ORF">CEG18_09750</name>
</gene>
<feature type="transmembrane region" description="Helical" evidence="1">
    <location>
        <begin position="147"/>
        <end position="168"/>
    </location>
</feature>
<evidence type="ECO:0000256" key="1">
    <source>
        <dbReference type="SAM" id="Phobius"/>
    </source>
</evidence>
<keyword evidence="1" id="KW-1133">Transmembrane helix</keyword>
<dbReference type="STRING" id="46680.GCA_000807755_00216"/>
<keyword evidence="1" id="KW-0812">Transmembrane</keyword>
<evidence type="ECO:0000313" key="3">
    <source>
        <dbReference type="Proteomes" id="UP000198145"/>
    </source>
</evidence>
<proteinExistence type="predicted"/>
<dbReference type="Proteomes" id="UP000198145">
    <property type="component" value="Unassembled WGS sequence"/>
</dbReference>
<sequence>MRGVPVLTAEAFVMANPLSTLGIVHTAISLVPLVAGLWAFYQAGRIDPRSPVGRWYVYGMILGVLTAFGLSSTGGFNAGHAIGILCLVALAVGSYAQRISALGGLGEYLETAAMSFSFFLMMIPTLNESLSRLPPSNPIGQGPDSPPVQTAVMVALLVLVVGVLYQFYRIHRRRMPPARPAH</sequence>